<dbReference type="RefSeq" id="WP_258212094.1">
    <property type="nucleotide sequence ID" value="NZ_JANQBD010000002.1"/>
</dbReference>
<feature type="domain" description="N-acetyltransferase" evidence="4">
    <location>
        <begin position="8"/>
        <end position="179"/>
    </location>
</feature>
<accession>A0ABT1YCJ1</accession>
<gene>
    <name evidence="5" type="ORF">NV381_04615</name>
</gene>
<evidence type="ECO:0000256" key="3">
    <source>
        <dbReference type="ARBA" id="ARBA00038502"/>
    </source>
</evidence>
<keyword evidence="6" id="KW-1185">Reference proteome</keyword>
<organism evidence="5 6">
    <name type="scientific">Paenibacillus radicis</name>
    <name type="common">ex Xue et al. 2023</name>
    <dbReference type="NCBI Taxonomy" id="2972489"/>
    <lineage>
        <taxon>Bacteria</taxon>
        <taxon>Bacillati</taxon>
        <taxon>Bacillota</taxon>
        <taxon>Bacilli</taxon>
        <taxon>Bacillales</taxon>
        <taxon>Paenibacillaceae</taxon>
        <taxon>Paenibacillus</taxon>
    </lineage>
</organism>
<dbReference type="SUPFAM" id="SSF55729">
    <property type="entry name" value="Acyl-CoA N-acyltransferases (Nat)"/>
    <property type="match status" value="1"/>
</dbReference>
<evidence type="ECO:0000256" key="1">
    <source>
        <dbReference type="ARBA" id="ARBA00022679"/>
    </source>
</evidence>
<dbReference type="PANTHER" id="PTHR43792:SF8">
    <property type="entry name" value="[RIBOSOMAL PROTEIN US5]-ALANINE N-ACETYLTRANSFERASE"/>
    <property type="match status" value="1"/>
</dbReference>
<reference evidence="5 6" key="1">
    <citation type="submission" date="2022-08" db="EMBL/GenBank/DDBJ databases">
        <title>Paenibacillus endoradicis sp. nov., Paenibacillus radicibacter sp. nov and Paenibacillus pararadicis sp. nov., three cold-adapted plant growth-promoting bacteria isolated from root of Larix gmelinii in Great Khingan.</title>
        <authorList>
            <person name="Xue H."/>
        </authorList>
    </citation>
    <scope>NUCLEOTIDE SEQUENCE [LARGE SCALE GENOMIC DNA]</scope>
    <source>
        <strain evidence="5 6">N5-1-1-5</strain>
    </source>
</reference>
<dbReference type="EC" id="2.3.1.-" evidence="5"/>
<dbReference type="InterPro" id="IPR016181">
    <property type="entry name" value="Acyl_CoA_acyltransferase"/>
</dbReference>
<dbReference type="PROSITE" id="PS51186">
    <property type="entry name" value="GNAT"/>
    <property type="match status" value="1"/>
</dbReference>
<evidence type="ECO:0000313" key="5">
    <source>
        <dbReference type="EMBL" id="MCR8630485.1"/>
    </source>
</evidence>
<dbReference type="Gene3D" id="3.40.630.30">
    <property type="match status" value="1"/>
</dbReference>
<keyword evidence="1 5" id="KW-0808">Transferase</keyword>
<comment type="similarity">
    <text evidence="3">Belongs to the acetyltransferase family. RimJ subfamily.</text>
</comment>
<comment type="caution">
    <text evidence="5">The sequence shown here is derived from an EMBL/GenBank/DDBJ whole genome shotgun (WGS) entry which is preliminary data.</text>
</comment>
<dbReference type="InterPro" id="IPR051531">
    <property type="entry name" value="N-acetyltransferase"/>
</dbReference>
<evidence type="ECO:0000256" key="2">
    <source>
        <dbReference type="ARBA" id="ARBA00023315"/>
    </source>
</evidence>
<evidence type="ECO:0000313" key="6">
    <source>
        <dbReference type="Proteomes" id="UP001300012"/>
    </source>
</evidence>
<dbReference type="InterPro" id="IPR000182">
    <property type="entry name" value="GNAT_dom"/>
</dbReference>
<evidence type="ECO:0000259" key="4">
    <source>
        <dbReference type="PROSITE" id="PS51186"/>
    </source>
</evidence>
<dbReference type="Proteomes" id="UP001300012">
    <property type="component" value="Unassembled WGS sequence"/>
</dbReference>
<proteinExistence type="inferred from homology"/>
<keyword evidence="2 5" id="KW-0012">Acyltransferase</keyword>
<dbReference type="GO" id="GO:0016746">
    <property type="term" value="F:acyltransferase activity"/>
    <property type="evidence" value="ECO:0007669"/>
    <property type="project" value="UniProtKB-KW"/>
</dbReference>
<dbReference type="EMBL" id="JANQBD010000002">
    <property type="protein sequence ID" value="MCR8630485.1"/>
    <property type="molecule type" value="Genomic_DNA"/>
</dbReference>
<name>A0ABT1YCJ1_9BACL</name>
<protein>
    <submittedName>
        <fullName evidence="5">GNAT family N-acetyltransferase</fullName>
        <ecNumber evidence="5">2.3.1.-</ecNumber>
    </submittedName>
</protein>
<dbReference type="PANTHER" id="PTHR43792">
    <property type="entry name" value="GNAT FAMILY, PUTATIVE (AFU_ORTHOLOGUE AFUA_3G00765)-RELATED-RELATED"/>
    <property type="match status" value="1"/>
</dbReference>
<sequence>MELYTQRLVLKVIDESAADAVLDFILRNKEFLKEWEAHKKIDHYTYQVQKELLLEENRKLVHGELFKVWIYKIEDRSRIIGSIALNNIVRGAFQACHLGYRIDKDEQNKGYMTEALQEIIKHAFTQLKLHRIEANILPRNKASLKVTEHLGFYNEGLAIKYLKINNKWEDHIHMVLRNIEME</sequence>
<dbReference type="Pfam" id="PF13302">
    <property type="entry name" value="Acetyltransf_3"/>
    <property type="match status" value="1"/>
</dbReference>